<dbReference type="STRING" id="1163406.A0A0L0N420"/>
<reference evidence="2 3" key="1">
    <citation type="journal article" date="2015" name="BMC Genomics">
        <title>The genome of the truffle-parasite Tolypocladium ophioglossoides and the evolution of antifungal peptaibiotics.</title>
        <authorList>
            <person name="Quandt C.A."/>
            <person name="Bushley K.E."/>
            <person name="Spatafora J.W."/>
        </authorList>
    </citation>
    <scope>NUCLEOTIDE SEQUENCE [LARGE SCALE GENOMIC DNA]</scope>
    <source>
        <strain evidence="2 3">CBS 100239</strain>
    </source>
</reference>
<gene>
    <name evidence="2" type="ORF">TOPH_06616</name>
</gene>
<comment type="caution">
    <text evidence="2">The sequence shown here is derived from an EMBL/GenBank/DDBJ whole genome shotgun (WGS) entry which is preliminary data.</text>
</comment>
<accession>A0A0L0N420</accession>
<feature type="compositionally biased region" description="Low complexity" evidence="1">
    <location>
        <begin position="44"/>
        <end position="54"/>
    </location>
</feature>
<evidence type="ECO:0008006" key="4">
    <source>
        <dbReference type="Google" id="ProtNLM"/>
    </source>
</evidence>
<organism evidence="2 3">
    <name type="scientific">Tolypocladium ophioglossoides (strain CBS 100239)</name>
    <name type="common">Snaketongue truffleclub</name>
    <name type="synonym">Elaphocordyceps ophioglossoides</name>
    <dbReference type="NCBI Taxonomy" id="1163406"/>
    <lineage>
        <taxon>Eukaryota</taxon>
        <taxon>Fungi</taxon>
        <taxon>Dikarya</taxon>
        <taxon>Ascomycota</taxon>
        <taxon>Pezizomycotina</taxon>
        <taxon>Sordariomycetes</taxon>
        <taxon>Hypocreomycetidae</taxon>
        <taxon>Hypocreales</taxon>
        <taxon>Ophiocordycipitaceae</taxon>
        <taxon>Tolypocladium</taxon>
    </lineage>
</organism>
<proteinExistence type="predicted"/>
<evidence type="ECO:0000313" key="3">
    <source>
        <dbReference type="Proteomes" id="UP000036947"/>
    </source>
</evidence>
<dbReference type="Proteomes" id="UP000036947">
    <property type="component" value="Unassembled WGS sequence"/>
</dbReference>
<protein>
    <recommendedName>
        <fullName evidence="4">Tafazzin</fullName>
    </recommendedName>
</protein>
<evidence type="ECO:0000256" key="1">
    <source>
        <dbReference type="SAM" id="MobiDB-lite"/>
    </source>
</evidence>
<keyword evidence="3" id="KW-1185">Reference proteome</keyword>
<feature type="region of interest" description="Disordered" evidence="1">
    <location>
        <begin position="28"/>
        <end position="58"/>
    </location>
</feature>
<name>A0A0L0N420_TOLOC</name>
<sequence length="490" mass="53887">MGVGILEAGSETPDWSIRPASRRRNKLRSLDSEHVKSFKPYPVASLAQSSASSATDKPAKGVNELLANLRHASISGSSSSPRPLPTAAPSVPPAIRQILQLPESPVLLPRRPVRQRFDGHGRRLPAGPAPPHSWVSRRPGDAIVEGQSSRSSRLSCSGSARTILPGAYVPAPGSLIDVVLRRLAFDWELHRVYNQYYLYFLPSHLKPALIRYVGVAAQQGVSLADLRAILLPSDDVYDEDELGDESVSNAQVTYLDLSGSIGRTLRLKDVSDLLFPSNQSPSSEVLQDSWDAADMVPNPPRILLPNLTHLSLALEPIGPHDASWKQLLALSTKLSTVTHLSLAFWPDPCLTPRARFSSVTSPQGQNISYGGTNYYSHSIDHDWSEALLVLRMLSKNLYKLEFLDLTGCAPWFKALKLVDGHDFVDWVGSWGKMTLLRLYTGWTPGEDALPSDRIAYREAVEMAGSIEKHIIAKRAGKGRFITVERNTMET</sequence>
<feature type="region of interest" description="Disordered" evidence="1">
    <location>
        <begin position="119"/>
        <end position="138"/>
    </location>
</feature>
<dbReference type="EMBL" id="LFRF01000023">
    <property type="protein sequence ID" value="KND88781.1"/>
    <property type="molecule type" value="Genomic_DNA"/>
</dbReference>
<dbReference type="OrthoDB" id="5278911at2759"/>
<feature type="region of interest" description="Disordered" evidence="1">
    <location>
        <begin position="1"/>
        <end position="20"/>
    </location>
</feature>
<dbReference type="AlphaFoldDB" id="A0A0L0N420"/>
<evidence type="ECO:0000313" key="2">
    <source>
        <dbReference type="EMBL" id="KND88781.1"/>
    </source>
</evidence>